<keyword evidence="1" id="KW-0175">Coiled coil</keyword>
<evidence type="ECO:0000256" key="1">
    <source>
        <dbReference type="SAM" id="Coils"/>
    </source>
</evidence>
<name>A0ABT4I8Y4_9ACTO</name>
<dbReference type="RefSeq" id="WP_052375102.1">
    <property type="nucleotide sequence ID" value="NZ_CAJPNG010000063.1"/>
</dbReference>
<comment type="caution">
    <text evidence="2">The sequence shown here is derived from an EMBL/GenBank/DDBJ whole genome shotgun (WGS) entry which is preliminary data.</text>
</comment>
<organism evidence="2 3">
    <name type="scientific">Actinomyces israelii</name>
    <dbReference type="NCBI Taxonomy" id="1659"/>
    <lineage>
        <taxon>Bacteria</taxon>
        <taxon>Bacillati</taxon>
        <taxon>Actinomycetota</taxon>
        <taxon>Actinomycetes</taxon>
        <taxon>Actinomycetales</taxon>
        <taxon>Actinomycetaceae</taxon>
        <taxon>Actinomyces</taxon>
    </lineage>
</organism>
<dbReference type="Proteomes" id="UP001072034">
    <property type="component" value="Unassembled WGS sequence"/>
</dbReference>
<keyword evidence="3" id="KW-1185">Reference proteome</keyword>
<reference evidence="2" key="1">
    <citation type="submission" date="2022-10" db="EMBL/GenBank/DDBJ databases">
        <title>Genome sequence of Actinomyces israelii ATCC 10048.</title>
        <authorList>
            <person name="Watt R.M."/>
            <person name="Tong W.M."/>
        </authorList>
    </citation>
    <scope>NUCLEOTIDE SEQUENCE</scope>
    <source>
        <strain evidence="2">ATCC 10048</strain>
    </source>
</reference>
<feature type="coiled-coil region" evidence="1">
    <location>
        <begin position="306"/>
        <end position="333"/>
    </location>
</feature>
<dbReference type="EMBL" id="JAPTMY010000011">
    <property type="protein sequence ID" value="MCZ0857712.1"/>
    <property type="molecule type" value="Genomic_DNA"/>
</dbReference>
<proteinExistence type="predicted"/>
<accession>A0ABT4I8Y4</accession>
<protein>
    <submittedName>
        <fullName evidence="2">Uncharacterized protein</fullName>
    </submittedName>
</protein>
<evidence type="ECO:0000313" key="3">
    <source>
        <dbReference type="Proteomes" id="UP001072034"/>
    </source>
</evidence>
<gene>
    <name evidence="2" type="ORF">OHJ16_06605</name>
</gene>
<evidence type="ECO:0000313" key="2">
    <source>
        <dbReference type="EMBL" id="MCZ0857712.1"/>
    </source>
</evidence>
<sequence length="538" mass="59431">MSILARIQWHDRPYDGIAHYLSDARASFAAWATDGAQAELPDGEHTVALTDRQRTVRIRSPHGSVPGDDADLTSFEGIVWDTMAGAVGTTTRWEVVVRAVGNDERVDVVVENRMETSDPTRRPPIERPRVVDDLLAIPGAPSLGMSRLLSAPEAIPAIGIPLLVDKVLRSSGRRLPAIVCTQPNHDDEDAWLMRARVIAERARGLATVFTLDRAAARVFRERLGSLAAWDGSVRVYSPAPLDQDGDGRRHRYFLLNRFQPSWGPGVDRVIETAAALSARLPAPPTLAVFSPSSGSDGDGVASPDQVSLLEGELADALSQADALREDLEERDGEVNRLRGHLARLRSRLDEIGRPEIYWGAKDDPGTDVPDTVQDIEEAVLAAQTYLVDDLCLPDTAKHDLDRLVAIPQATVWGDTTWRGLRALAAYARHCREEHFSGGFWEWCHLGFPESWPATDKKLSMTESETVRNAPKFNDRRLLPVAKEVHPSGRTYMYSHLKIAEGGKDLAPRVYFHDDTDGRTGKVHIGFIGPHYLMPNTRS</sequence>